<keyword evidence="2" id="KW-1133">Transmembrane helix</keyword>
<dbReference type="Gene3D" id="3.40.190.10">
    <property type="entry name" value="Periplasmic binding protein-like II"/>
    <property type="match status" value="1"/>
</dbReference>
<name>A0A5M6DDX9_9BACT</name>
<comment type="similarity">
    <text evidence="1">Belongs to the UPF0065 (bug) family.</text>
</comment>
<protein>
    <recommendedName>
        <fullName evidence="3">DUF1468 domain-containing protein</fullName>
    </recommendedName>
</protein>
<evidence type="ECO:0000259" key="3">
    <source>
        <dbReference type="Pfam" id="PF07331"/>
    </source>
</evidence>
<dbReference type="PANTHER" id="PTHR42928:SF5">
    <property type="entry name" value="BLR1237 PROTEIN"/>
    <property type="match status" value="1"/>
</dbReference>
<keyword evidence="5" id="KW-1185">Reference proteome</keyword>
<dbReference type="Pfam" id="PF03401">
    <property type="entry name" value="TctC"/>
    <property type="match status" value="1"/>
</dbReference>
<evidence type="ECO:0000313" key="4">
    <source>
        <dbReference type="EMBL" id="KAA5544646.1"/>
    </source>
</evidence>
<gene>
    <name evidence="4" type="ORF">FYK55_10075</name>
</gene>
<keyword evidence="2" id="KW-0812">Transmembrane</keyword>
<accession>A0A5M6DDX9</accession>
<evidence type="ECO:0000256" key="2">
    <source>
        <dbReference type="SAM" id="Phobius"/>
    </source>
</evidence>
<feature type="transmembrane region" description="Helical" evidence="2">
    <location>
        <begin position="398"/>
        <end position="421"/>
    </location>
</feature>
<comment type="caution">
    <text evidence="4">The sequence shown here is derived from an EMBL/GenBank/DDBJ whole genome shotgun (WGS) entry which is preliminary data.</text>
</comment>
<dbReference type="AlphaFoldDB" id="A0A5M6DDX9"/>
<dbReference type="InterPro" id="IPR005064">
    <property type="entry name" value="BUG"/>
</dbReference>
<dbReference type="Gene3D" id="3.40.190.150">
    <property type="entry name" value="Bordetella uptake gene, domain 1"/>
    <property type="match status" value="1"/>
</dbReference>
<dbReference type="Proteomes" id="UP000324479">
    <property type="component" value="Unassembled WGS sequence"/>
</dbReference>
<dbReference type="InterPro" id="IPR009936">
    <property type="entry name" value="DUF1468"/>
</dbReference>
<dbReference type="PANTHER" id="PTHR42928">
    <property type="entry name" value="TRICARBOXYLATE-BINDING PROTEIN"/>
    <property type="match status" value="1"/>
</dbReference>
<keyword evidence="2" id="KW-0472">Membrane</keyword>
<evidence type="ECO:0000256" key="1">
    <source>
        <dbReference type="ARBA" id="ARBA00006987"/>
    </source>
</evidence>
<proteinExistence type="inferred from homology"/>
<feature type="transmembrane region" description="Helical" evidence="2">
    <location>
        <begin position="371"/>
        <end position="392"/>
    </location>
</feature>
<dbReference type="SUPFAM" id="SSF53850">
    <property type="entry name" value="Periplasmic binding protein-like II"/>
    <property type="match status" value="1"/>
</dbReference>
<organism evidence="4 5">
    <name type="scientific">Roseiconus nitratireducens</name>
    <dbReference type="NCBI Taxonomy" id="2605748"/>
    <lineage>
        <taxon>Bacteria</taxon>
        <taxon>Pseudomonadati</taxon>
        <taxon>Planctomycetota</taxon>
        <taxon>Planctomycetia</taxon>
        <taxon>Pirellulales</taxon>
        <taxon>Pirellulaceae</taxon>
        <taxon>Roseiconus</taxon>
    </lineage>
</organism>
<dbReference type="InterPro" id="IPR042100">
    <property type="entry name" value="Bug_dom1"/>
</dbReference>
<evidence type="ECO:0000313" key="5">
    <source>
        <dbReference type="Proteomes" id="UP000324479"/>
    </source>
</evidence>
<dbReference type="CDD" id="cd07012">
    <property type="entry name" value="PBP2_Bug_TTT"/>
    <property type="match status" value="1"/>
</dbReference>
<dbReference type="EMBL" id="VWOX01000004">
    <property type="protein sequence ID" value="KAA5544646.1"/>
    <property type="molecule type" value="Genomic_DNA"/>
</dbReference>
<feature type="domain" description="DUF1468" evidence="3">
    <location>
        <begin position="317"/>
        <end position="437"/>
    </location>
</feature>
<reference evidence="4 5" key="1">
    <citation type="submission" date="2019-08" db="EMBL/GenBank/DDBJ databases">
        <authorList>
            <person name="Dhanesh K."/>
            <person name="Kumar G."/>
            <person name="Sasikala C."/>
            <person name="Venkata Ramana C."/>
        </authorList>
    </citation>
    <scope>NUCLEOTIDE SEQUENCE [LARGE SCALE GENOMIC DNA]</scope>
    <source>
        <strain evidence="4 5">JC645</strain>
    </source>
</reference>
<feature type="transmembrane region" description="Helical" evidence="2">
    <location>
        <begin position="330"/>
        <end position="350"/>
    </location>
</feature>
<dbReference type="PROSITE" id="PS51257">
    <property type="entry name" value="PROKAR_LIPOPROTEIN"/>
    <property type="match status" value="1"/>
</dbReference>
<dbReference type="Pfam" id="PF07331">
    <property type="entry name" value="TctB"/>
    <property type="match status" value="1"/>
</dbReference>
<sequence length="443" mass="47222">MSPRVRPAVWLAVCLSVVGCRHGDQWPNRPITLVCPWSAGGGTDRVSRQIAVQLEAELGVPVNVVNATGGGGVTGHTRGATARPDGYTLTMATVELNMLHWRGLCPITPDSYRPLAMLNQDSAAIFVRSDAPWNSILDLQQALRDAKAPLPVSGSAIGSIWHLAFVGWLLDQDVPTGSANWISINGSAPSLQELLAGGVEVVCCSIPEAGALLTAGEVRCLGVMSDQRCPAAPDVPTFHEQKIAWSMGGWRGLVYPRGVPESRARKMETALLNVAGSEQFASFMETAGFHLDVADGASFGEFLSQADQAFGDILAQPAMQQRQSAPVGRYFVPGLLAIVATIVGGIGLVSNRGSRTTRREDESESSIDVRLLIGFVVLIALFIACCETVGYLTASAALLLSLLLMLRVRVLIAALIVLVTVPSLYQVFARALGVPLPWGWFGW</sequence>